<name>A0A7H9AMU0_9FLAO</name>
<dbReference type="EMBL" id="CP058595">
    <property type="protein sequence ID" value="QLG44772.1"/>
    <property type="molecule type" value="Genomic_DNA"/>
</dbReference>
<keyword evidence="2" id="KW-1185">Reference proteome</keyword>
<gene>
    <name evidence="1" type="ORF">HYG79_05215</name>
</gene>
<evidence type="ECO:0000313" key="1">
    <source>
        <dbReference type="EMBL" id="QLG44772.1"/>
    </source>
</evidence>
<protein>
    <submittedName>
        <fullName evidence="1">Uncharacterized protein</fullName>
    </submittedName>
</protein>
<proteinExistence type="predicted"/>
<dbReference type="AlphaFoldDB" id="A0A7H9AMU0"/>
<dbReference type="RefSeq" id="WP_179241104.1">
    <property type="nucleotide sequence ID" value="NZ_CP058595.1"/>
</dbReference>
<accession>A0A7H9AMU0</accession>
<dbReference type="Proteomes" id="UP000509302">
    <property type="component" value="Chromosome"/>
</dbReference>
<evidence type="ECO:0000313" key="2">
    <source>
        <dbReference type="Proteomes" id="UP000509302"/>
    </source>
</evidence>
<dbReference type="KEGG" id="cagg:HYG79_05215"/>
<dbReference type="PROSITE" id="PS51257">
    <property type="entry name" value="PROKAR_LIPOPROTEIN"/>
    <property type="match status" value="1"/>
</dbReference>
<organism evidence="1 2">
    <name type="scientific">Costertonia aggregata</name>
    <dbReference type="NCBI Taxonomy" id="343403"/>
    <lineage>
        <taxon>Bacteria</taxon>
        <taxon>Pseudomonadati</taxon>
        <taxon>Bacteroidota</taxon>
        <taxon>Flavobacteriia</taxon>
        <taxon>Flavobacteriales</taxon>
        <taxon>Flavobacteriaceae</taxon>
        <taxon>Costertonia</taxon>
    </lineage>
</organism>
<sequence length="576" mass="65061">MKIFIKRLPSRFGVLLLAIFMMGCLPKAPGYPFRPASELKGEAQKLSDNLEDYIKKWAKGEVSARLPENILPKGYDTERFKNVRLVSFENIDPQEQWVTRTAHNIDFNKLYGSFPDPHCTYLLAPLIYAPFGSEMIIEGEFPYCRFFNIQTSPPFDGEGYRYDKFAGNGEVAIVDSDIVPKPGNINPFLPNGKRMAKNRSYKVTYKMAMGNANTLDPSHSTPYRGDGNVRYGSAIQVQGPWGIDTKSGHGRGIWDFGDVWIRYYGIDHDKFPTGGVSFPKIYFQLKTGEKFAIIADYEGFIEASEQTMANRNIGNNDPASYNGRDIGWDKQFGIFLQIATGGARALYKNTEADKAYVRNLHKGITGRGADMPAPASLEPHATGCNYHGYLTNGMSIKKGKVYVLTGRMPTFPNTRNGAQTLEPAQCRYWSMTSYDASFPFSKVAGLENTSIMDDEIVLDADRNYVIVYSRKEDRPRNATPENGVTWVDYGDTCTQAFTLRWVSVGPEWSFDKTPNELNLPWKRTTWSGSQYDKSIIGNNDRNGFLGAYHPVRHYMDKKKFEDLGINISKKSLPDWE</sequence>
<reference evidence="1 2" key="1">
    <citation type="journal article" date="2006" name="Int. J. Syst. Evol. Microbiol.">
        <title>Costertonia aggregata gen. nov., sp. nov., a mesophilic marine bacterium of the family Flavobacteriaceae, isolated from a mature biofilm.</title>
        <authorList>
            <person name="Kwon K.K."/>
            <person name="Lee Y.K."/>
            <person name="Lee H.K."/>
        </authorList>
    </citation>
    <scope>NUCLEOTIDE SEQUENCE [LARGE SCALE GENOMIC DNA]</scope>
    <source>
        <strain evidence="1 2">KCCM 42265</strain>
    </source>
</reference>